<gene>
    <name evidence="1" type="ORF">LVJ94_41545</name>
</gene>
<dbReference type="Pfam" id="PF03747">
    <property type="entry name" value="ADP_ribosyl_GH"/>
    <property type="match status" value="1"/>
</dbReference>
<dbReference type="EMBL" id="CP089983">
    <property type="protein sequence ID" value="WXB03377.1"/>
    <property type="molecule type" value="Genomic_DNA"/>
</dbReference>
<dbReference type="Proteomes" id="UP001374803">
    <property type="component" value="Chromosome"/>
</dbReference>
<keyword evidence="2" id="KW-1185">Reference proteome</keyword>
<dbReference type="InterPro" id="IPR050792">
    <property type="entry name" value="ADP-ribosylglycohydrolase"/>
</dbReference>
<dbReference type="InterPro" id="IPR005502">
    <property type="entry name" value="Ribosyl_crysJ1"/>
</dbReference>
<organism evidence="1 2">
    <name type="scientific">Pendulispora rubella</name>
    <dbReference type="NCBI Taxonomy" id="2741070"/>
    <lineage>
        <taxon>Bacteria</taxon>
        <taxon>Pseudomonadati</taxon>
        <taxon>Myxococcota</taxon>
        <taxon>Myxococcia</taxon>
        <taxon>Myxococcales</taxon>
        <taxon>Sorangiineae</taxon>
        <taxon>Pendulisporaceae</taxon>
        <taxon>Pendulispora</taxon>
    </lineage>
</organism>
<accession>A0ABZ2KY12</accession>
<evidence type="ECO:0000313" key="1">
    <source>
        <dbReference type="EMBL" id="WXB03377.1"/>
    </source>
</evidence>
<dbReference type="SUPFAM" id="SSF101478">
    <property type="entry name" value="ADP-ribosylglycohydrolase"/>
    <property type="match status" value="1"/>
</dbReference>
<evidence type="ECO:0000313" key="2">
    <source>
        <dbReference type="Proteomes" id="UP001374803"/>
    </source>
</evidence>
<sequence length="314" mass="33086">MENHAQRHTRFRGAFLGCLLGDALGRPFEMMAGNDTRLAPALEAMLAGKGRWRYSDDTQMMMAVAESLVRCGRVSGADILAALAANYDPARGYGSGMRRALEAFRSGRGTAFSSWAEGSKGNCAAVRGVAIACAYHEDMETLAAFAEEAAGVTHGHPLGRAGAVATAVGLGAVLARAPNLLELIAQAPTVVETILASKIEKAWYLAREHADVQSAASVLGNGIVAEDSVPLALFCFLRWAPDFVDVVRNAILAGGDTDTIAAMAGALCGAQIGEEHLPPAWLDRVETGPKGIDGVRNLADGVFELWKKVAEHVE</sequence>
<dbReference type="Gene3D" id="1.10.4080.10">
    <property type="entry name" value="ADP-ribosylation/Crystallin J1"/>
    <property type="match status" value="1"/>
</dbReference>
<reference evidence="1" key="1">
    <citation type="submission" date="2021-12" db="EMBL/GenBank/DDBJ databases">
        <title>Discovery of the Pendulisporaceae a myxobacterial family with distinct sporulation behavior and unique specialized metabolism.</title>
        <authorList>
            <person name="Garcia R."/>
            <person name="Popoff A."/>
            <person name="Bader C.D."/>
            <person name="Loehr J."/>
            <person name="Walesch S."/>
            <person name="Walt C."/>
            <person name="Boldt J."/>
            <person name="Bunk B."/>
            <person name="Haeckl F.J.F.P.J."/>
            <person name="Gunesch A.P."/>
            <person name="Birkelbach J."/>
            <person name="Nuebel U."/>
            <person name="Pietschmann T."/>
            <person name="Bach T."/>
            <person name="Mueller R."/>
        </authorList>
    </citation>
    <scope>NUCLEOTIDE SEQUENCE</scope>
    <source>
        <strain evidence="1">MSr11367</strain>
    </source>
</reference>
<proteinExistence type="predicted"/>
<protein>
    <submittedName>
        <fullName evidence="1">ADP-ribosylglycohydrolase family protein</fullName>
    </submittedName>
</protein>
<dbReference type="PANTHER" id="PTHR16222">
    <property type="entry name" value="ADP-RIBOSYLGLYCOHYDROLASE"/>
    <property type="match status" value="1"/>
</dbReference>
<name>A0ABZ2KY12_9BACT</name>
<dbReference type="RefSeq" id="WP_394833007.1">
    <property type="nucleotide sequence ID" value="NZ_CP089929.1"/>
</dbReference>
<dbReference type="InterPro" id="IPR036705">
    <property type="entry name" value="Ribosyl_crysJ1_sf"/>
</dbReference>
<dbReference type="PANTHER" id="PTHR16222:SF12">
    <property type="entry name" value="ADP-RIBOSYLGLYCOHYDROLASE-RELATED"/>
    <property type="match status" value="1"/>
</dbReference>